<evidence type="ECO:0000313" key="7">
    <source>
        <dbReference type="EnsemblMetazoa" id="XP_038073604.1"/>
    </source>
</evidence>
<feature type="region of interest" description="Disordered" evidence="5">
    <location>
        <begin position="190"/>
        <end position="284"/>
    </location>
</feature>
<feature type="compositionally biased region" description="Acidic residues" evidence="5">
    <location>
        <begin position="257"/>
        <end position="267"/>
    </location>
</feature>
<dbReference type="Pfam" id="PF09073">
    <property type="entry name" value="BUD22"/>
    <property type="match status" value="1"/>
</dbReference>
<dbReference type="InterPro" id="IPR037393">
    <property type="entry name" value="Bud22/SRFB1"/>
</dbReference>
<organism evidence="7 8">
    <name type="scientific">Patiria miniata</name>
    <name type="common">Bat star</name>
    <name type="synonym">Asterina miniata</name>
    <dbReference type="NCBI Taxonomy" id="46514"/>
    <lineage>
        <taxon>Eukaryota</taxon>
        <taxon>Metazoa</taxon>
        <taxon>Echinodermata</taxon>
        <taxon>Eleutherozoa</taxon>
        <taxon>Asterozoa</taxon>
        <taxon>Asteroidea</taxon>
        <taxon>Valvatacea</taxon>
        <taxon>Valvatida</taxon>
        <taxon>Asterinidae</taxon>
        <taxon>Patiria</taxon>
    </lineage>
</organism>
<evidence type="ECO:0000256" key="1">
    <source>
        <dbReference type="ARBA" id="ARBA00013459"/>
    </source>
</evidence>
<protein>
    <recommendedName>
        <fullName evidence="1">Serum response factor-binding protein 1</fullName>
    </recommendedName>
    <alternativeName>
        <fullName evidence="4">SRF-dependent transcription regulation-associated protein</fullName>
    </alternativeName>
</protein>
<dbReference type="InterPro" id="IPR015158">
    <property type="entry name" value="Bud22_dom"/>
</dbReference>
<feature type="compositionally biased region" description="Basic and acidic residues" evidence="5">
    <location>
        <begin position="411"/>
        <end position="424"/>
    </location>
</feature>
<proteinExistence type="predicted"/>
<evidence type="ECO:0000256" key="4">
    <source>
        <dbReference type="ARBA" id="ARBA00033254"/>
    </source>
</evidence>
<feature type="compositionally biased region" description="Basic and acidic residues" evidence="5">
    <location>
        <begin position="242"/>
        <end position="256"/>
    </location>
</feature>
<evidence type="ECO:0000313" key="8">
    <source>
        <dbReference type="Proteomes" id="UP000887568"/>
    </source>
</evidence>
<keyword evidence="8" id="KW-1185">Reference proteome</keyword>
<dbReference type="RefSeq" id="XP_038073604.1">
    <property type="nucleotide sequence ID" value="XM_038217676.1"/>
</dbReference>
<name>A0A914BC35_PATMI</name>
<dbReference type="OrthoDB" id="3364872at2759"/>
<evidence type="ECO:0000256" key="5">
    <source>
        <dbReference type="SAM" id="MobiDB-lite"/>
    </source>
</evidence>
<dbReference type="OMA" id="GKWKTPE"/>
<dbReference type="PANTHER" id="PTHR23325">
    <property type="entry name" value="SERUM RESPONSE FACTOR-BINDING"/>
    <property type="match status" value="1"/>
</dbReference>
<dbReference type="EnsemblMetazoa" id="XM_038217676.1">
    <property type="protein sequence ID" value="XP_038073604.1"/>
    <property type="gene ID" value="LOC119741780"/>
</dbReference>
<dbReference type="GO" id="GO:0005634">
    <property type="term" value="C:nucleus"/>
    <property type="evidence" value="ECO:0007669"/>
    <property type="project" value="TreeGrafter"/>
</dbReference>
<evidence type="ECO:0000256" key="2">
    <source>
        <dbReference type="ARBA" id="ARBA00023054"/>
    </source>
</evidence>
<sequence>MDKVQFNNEVVSMRKVVKRVKVLITHSLTRHITKLRKKKGSEQQILKNKRRVERFVAEIEAMKDLQPDTITKKAATMKKTLQEVLNNPKSSAQDRVLARIIYHKLIQERVTQFKDMVTKDFLRTGSKKYKRLRKGKFESEAQARLKEEEDYQVTLERMVSADKMDNVDDDDDDKFSQKFAKKMRTFATIDHQDDDGNDDDKDDDDDNDGDEVSQKFLKKMRTLDKKDQDDDGDDGDDDFDDDAHSLEKLMIKKMMDRDEDNSDDDDLLGSKVRGAQHSPHKHKVQLELLVGEKRIIKDEDAHRISEDAALPEKSHLIGKRKLDSTFLGSLSSMQDEDITEMLQTTEKESMKQRNKAKPPQKQQPKARPAQEKTQGPAKKMRHKIPMVDQPNPVRHTPGEKLIPGINCHPDLPPRHALGDTQEKKTGKKPFPTRPQSKQLPAKPLASQSRHAAKQHPTQGKHPASATISSQKKPAAKESLHPSWEASRKRKEESKIVPFQGKKITFDED</sequence>
<feature type="compositionally biased region" description="Basic and acidic residues" evidence="5">
    <location>
        <begin position="474"/>
        <end position="494"/>
    </location>
</feature>
<evidence type="ECO:0000256" key="3">
    <source>
        <dbReference type="ARBA" id="ARBA00025646"/>
    </source>
</evidence>
<feature type="region of interest" description="Disordered" evidence="5">
    <location>
        <begin position="325"/>
        <end position="508"/>
    </location>
</feature>
<dbReference type="Proteomes" id="UP000887568">
    <property type="component" value="Unplaced"/>
</dbReference>
<feature type="domain" description="Bud22" evidence="6">
    <location>
        <begin position="383"/>
        <end position="506"/>
    </location>
</feature>
<accession>A0A914BC35</accession>
<dbReference type="GO" id="GO:0030490">
    <property type="term" value="P:maturation of SSU-rRNA"/>
    <property type="evidence" value="ECO:0007669"/>
    <property type="project" value="TreeGrafter"/>
</dbReference>
<comment type="function">
    <text evidence="3">May be involved in regulating transcriptional activation of cardiac genes during the aging process. May play a role in biosynthesis and/or processing of SLC2A4 in adipose cells.</text>
</comment>
<keyword evidence="2" id="KW-0175">Coiled coil</keyword>
<dbReference type="GeneID" id="119741780"/>
<feature type="compositionally biased region" description="Acidic residues" evidence="5">
    <location>
        <begin position="229"/>
        <end position="241"/>
    </location>
</feature>
<dbReference type="GO" id="GO:0030686">
    <property type="term" value="C:90S preribosome"/>
    <property type="evidence" value="ECO:0007669"/>
    <property type="project" value="TreeGrafter"/>
</dbReference>
<dbReference type="PANTHER" id="PTHR23325:SF1">
    <property type="entry name" value="SERUM RESPONSE FACTOR-BINDING PROTEIN 1"/>
    <property type="match status" value="1"/>
</dbReference>
<evidence type="ECO:0000259" key="6">
    <source>
        <dbReference type="Pfam" id="PF09073"/>
    </source>
</evidence>
<reference evidence="7" key="1">
    <citation type="submission" date="2022-11" db="UniProtKB">
        <authorList>
            <consortium name="EnsemblMetazoa"/>
        </authorList>
    </citation>
    <scope>IDENTIFICATION</scope>
</reference>
<feature type="compositionally biased region" description="Acidic residues" evidence="5">
    <location>
        <begin position="192"/>
        <end position="211"/>
    </location>
</feature>
<dbReference type="AlphaFoldDB" id="A0A914BC35"/>